<dbReference type="InterPro" id="IPR036661">
    <property type="entry name" value="Luciferase-like_sf"/>
</dbReference>
<protein>
    <submittedName>
        <fullName evidence="3">LLM class flavin-dependent oxidoreductase</fullName>
    </submittedName>
</protein>
<reference evidence="3 4" key="1">
    <citation type="submission" date="2018-09" db="EMBL/GenBank/DDBJ databases">
        <title>Cohnella cavernae sp. nov., isolated from a karst cave.</title>
        <authorList>
            <person name="Zhu H."/>
        </authorList>
    </citation>
    <scope>NUCLEOTIDE SEQUENCE [LARGE SCALE GENOMIC DNA]</scope>
    <source>
        <strain evidence="3 4">K2E09-144</strain>
    </source>
</reference>
<proteinExistence type="predicted"/>
<dbReference type="PANTHER" id="PTHR30137:SF20">
    <property type="entry name" value="N-ACETYL-S-ALKYLCYSTEINE MONOOXYGENASE"/>
    <property type="match status" value="1"/>
</dbReference>
<dbReference type="InterPro" id="IPR011251">
    <property type="entry name" value="Luciferase-like_dom"/>
</dbReference>
<evidence type="ECO:0000313" key="4">
    <source>
        <dbReference type="Proteomes" id="UP000266340"/>
    </source>
</evidence>
<sequence length="341" mass="37582">MSVRLSILDQTLLNPGEDPAAAFRQTIELARLAESWGYYRFWVSEHHDSNLVAGSSPEVLISHLLALTSTIRVGSGGVMLQHYSPYKVAENFNVLASLAPGRVDLGIGRTPGGLPHSIQALQKGAVESRPLPDKIEELRAYIQDRPLTKHAIAGLKASPIPRQPASLYLLGASSLSAESAASLGLPYVFAQFINNDEEEAAKAFEAYRARFVADSYSPTVSKPEALLAVPVITADSDEEAQSLADDYRIVRIHLEGGRIITVGSVEHAEEYGRQAEEKYRIEVRPAYVIHGGKELVRKQLLEVRDRYGVDEFIVIATIRDAKKRFRSYELLMEAFSEVPAV</sequence>
<dbReference type="Proteomes" id="UP000266340">
    <property type="component" value="Unassembled WGS sequence"/>
</dbReference>
<evidence type="ECO:0000313" key="3">
    <source>
        <dbReference type="EMBL" id="RIE01912.1"/>
    </source>
</evidence>
<dbReference type="PANTHER" id="PTHR30137">
    <property type="entry name" value="LUCIFERASE-LIKE MONOOXYGENASE"/>
    <property type="match status" value="1"/>
</dbReference>
<dbReference type="GO" id="GO:0005829">
    <property type="term" value="C:cytosol"/>
    <property type="evidence" value="ECO:0007669"/>
    <property type="project" value="TreeGrafter"/>
</dbReference>
<accession>A0A398CIL3</accession>
<dbReference type="RefSeq" id="WP_119149963.1">
    <property type="nucleotide sequence ID" value="NZ_JBHSOV010000020.1"/>
</dbReference>
<dbReference type="InterPro" id="IPR050766">
    <property type="entry name" value="Bact_Lucif_Oxidored"/>
</dbReference>
<dbReference type="NCBIfam" id="TIGR03558">
    <property type="entry name" value="oxido_grp_1"/>
    <property type="match status" value="1"/>
</dbReference>
<organism evidence="3 4">
    <name type="scientific">Cohnella faecalis</name>
    <dbReference type="NCBI Taxonomy" id="2315694"/>
    <lineage>
        <taxon>Bacteria</taxon>
        <taxon>Bacillati</taxon>
        <taxon>Bacillota</taxon>
        <taxon>Bacilli</taxon>
        <taxon>Bacillales</taxon>
        <taxon>Paenibacillaceae</taxon>
        <taxon>Cohnella</taxon>
    </lineage>
</organism>
<keyword evidence="4" id="KW-1185">Reference proteome</keyword>
<dbReference type="SUPFAM" id="SSF51679">
    <property type="entry name" value="Bacterial luciferase-like"/>
    <property type="match status" value="1"/>
</dbReference>
<dbReference type="GO" id="GO:0016705">
    <property type="term" value="F:oxidoreductase activity, acting on paired donors, with incorporation or reduction of molecular oxygen"/>
    <property type="evidence" value="ECO:0007669"/>
    <property type="project" value="InterPro"/>
</dbReference>
<dbReference type="OrthoDB" id="9780518at2"/>
<feature type="domain" description="Luciferase-like" evidence="2">
    <location>
        <begin position="13"/>
        <end position="305"/>
    </location>
</feature>
<dbReference type="Gene3D" id="3.20.20.30">
    <property type="entry name" value="Luciferase-like domain"/>
    <property type="match status" value="1"/>
</dbReference>
<gene>
    <name evidence="3" type="ORF">D3H35_14120</name>
</gene>
<comment type="similarity">
    <text evidence="1">To bacterial alkanal monooxygenase alpha and beta chains.</text>
</comment>
<comment type="caution">
    <text evidence="3">The sequence shown here is derived from an EMBL/GenBank/DDBJ whole genome shotgun (WGS) entry which is preliminary data.</text>
</comment>
<name>A0A398CIL3_9BACL</name>
<evidence type="ECO:0000256" key="1">
    <source>
        <dbReference type="ARBA" id="ARBA00007789"/>
    </source>
</evidence>
<dbReference type="Pfam" id="PF00296">
    <property type="entry name" value="Bac_luciferase"/>
    <property type="match status" value="1"/>
</dbReference>
<dbReference type="InterPro" id="IPR019949">
    <property type="entry name" value="CmoO-like"/>
</dbReference>
<evidence type="ECO:0000259" key="2">
    <source>
        <dbReference type="Pfam" id="PF00296"/>
    </source>
</evidence>
<dbReference type="AlphaFoldDB" id="A0A398CIL3"/>
<dbReference type="EMBL" id="QXJM01000039">
    <property type="protein sequence ID" value="RIE01912.1"/>
    <property type="molecule type" value="Genomic_DNA"/>
</dbReference>